<feature type="region of interest" description="Disordered" evidence="1">
    <location>
        <begin position="454"/>
        <end position="511"/>
    </location>
</feature>
<evidence type="ECO:0000313" key="3">
    <source>
        <dbReference type="Proteomes" id="UP001362999"/>
    </source>
</evidence>
<dbReference type="AlphaFoldDB" id="A0AAW0BKX1"/>
<keyword evidence="3" id="KW-1185">Reference proteome</keyword>
<dbReference type="Proteomes" id="UP001362999">
    <property type="component" value="Unassembled WGS sequence"/>
</dbReference>
<protein>
    <submittedName>
        <fullName evidence="2">Uncharacterized protein</fullName>
    </submittedName>
</protein>
<feature type="region of interest" description="Disordered" evidence="1">
    <location>
        <begin position="70"/>
        <end position="135"/>
    </location>
</feature>
<evidence type="ECO:0000256" key="1">
    <source>
        <dbReference type="SAM" id="MobiDB-lite"/>
    </source>
</evidence>
<proteinExistence type="predicted"/>
<evidence type="ECO:0000313" key="2">
    <source>
        <dbReference type="EMBL" id="KAK7027071.1"/>
    </source>
</evidence>
<organism evidence="2 3">
    <name type="scientific">Favolaschia claudopus</name>
    <dbReference type="NCBI Taxonomy" id="2862362"/>
    <lineage>
        <taxon>Eukaryota</taxon>
        <taxon>Fungi</taxon>
        <taxon>Dikarya</taxon>
        <taxon>Basidiomycota</taxon>
        <taxon>Agaricomycotina</taxon>
        <taxon>Agaricomycetes</taxon>
        <taxon>Agaricomycetidae</taxon>
        <taxon>Agaricales</taxon>
        <taxon>Marasmiineae</taxon>
        <taxon>Mycenaceae</taxon>
        <taxon>Favolaschia</taxon>
    </lineage>
</organism>
<dbReference type="EMBL" id="JAWWNJ010000030">
    <property type="protein sequence ID" value="KAK7027071.1"/>
    <property type="molecule type" value="Genomic_DNA"/>
</dbReference>
<sequence>MSNPTQCRGVEKDGTQCICLRADETYTDPETGSLKCLSCRHIVSAHPIDSKPKTIDDVGDYVRSFQLAAKAKASGTGHQPLKASREVAAAEMSETLGRPSKKRKSEKPDSDAERPKKASKADKKGKSKEEEPEGEDVEFGKLILLTCGITADGNLRKSTYPDGKLLDKMEQSKLIVEPSKTMKINTGWSRERLQQQLEQYLPQPMSYLAQNPVYPGRERDSEDVRNQSWLPVVKKSSTLTLQTKALPTALQLASIIKRQQGRAKRDRFLLLVSKPKIPESAWKWKQPKQEDASDGEAVLDPGDDALDELASDLDTLPSEDIIYAPSKRPLKKKVVIKKEKGEDLKIVVKKENDEEVDSDEESDMRHAAKMRTRLGTGALTYNADVIPSTLDTTYDEVLVISDSETPPPAPTLESTIAAAPLFNPPSPQSPDIGGPSFLADLGYDWTPSFFPDTSSAMSGPSTSSAGSVFSGGASSSPSPFTASFTLPSSSSYIPTDGGGEPSTVSAPVNEADRVFKKAHRFSRLGKGRSMG</sequence>
<accession>A0AAW0BKX1</accession>
<comment type="caution">
    <text evidence="2">The sequence shown here is derived from an EMBL/GenBank/DDBJ whole genome shotgun (WGS) entry which is preliminary data.</text>
</comment>
<gene>
    <name evidence="2" type="ORF">R3P38DRAFT_3191357</name>
</gene>
<feature type="compositionally biased region" description="Basic and acidic residues" evidence="1">
    <location>
        <begin position="106"/>
        <end position="129"/>
    </location>
</feature>
<name>A0AAW0BKX1_9AGAR</name>
<reference evidence="2 3" key="1">
    <citation type="journal article" date="2024" name="J Genomics">
        <title>Draft genome sequencing and assembly of Favolaschia claudopus CIRM-BRFM 2984 isolated from oak limbs.</title>
        <authorList>
            <person name="Navarro D."/>
            <person name="Drula E."/>
            <person name="Chaduli D."/>
            <person name="Cazenave R."/>
            <person name="Ahrendt S."/>
            <person name="Wang J."/>
            <person name="Lipzen A."/>
            <person name="Daum C."/>
            <person name="Barry K."/>
            <person name="Grigoriev I.V."/>
            <person name="Favel A."/>
            <person name="Rosso M.N."/>
            <person name="Martin F."/>
        </authorList>
    </citation>
    <scope>NUCLEOTIDE SEQUENCE [LARGE SCALE GENOMIC DNA]</scope>
    <source>
        <strain evidence="2 3">CIRM-BRFM 2984</strain>
    </source>
</reference>
<feature type="compositionally biased region" description="Low complexity" evidence="1">
    <location>
        <begin position="454"/>
        <end position="491"/>
    </location>
</feature>